<evidence type="ECO:0000313" key="2">
    <source>
        <dbReference type="EMBL" id="MED3562789.1"/>
    </source>
</evidence>
<dbReference type="InterPro" id="IPR017439">
    <property type="entry name" value="Amidohydrolase"/>
</dbReference>
<dbReference type="RefSeq" id="WP_327967744.1">
    <property type="nucleotide sequence ID" value="NZ_JARMQG010000113.1"/>
</dbReference>
<dbReference type="InterPro" id="IPR011650">
    <property type="entry name" value="Peptidase_M20_dimer"/>
</dbReference>
<dbReference type="Proteomes" id="UP001330749">
    <property type="component" value="Unassembled WGS sequence"/>
</dbReference>
<proteinExistence type="predicted"/>
<feature type="domain" description="Peptidase M20 dimerisation" evidence="1">
    <location>
        <begin position="187"/>
        <end position="282"/>
    </location>
</feature>
<gene>
    <name evidence="2" type="ORF">P4447_10020</name>
</gene>
<dbReference type="SUPFAM" id="SSF53187">
    <property type="entry name" value="Zn-dependent exopeptidases"/>
    <property type="match status" value="1"/>
</dbReference>
<evidence type="ECO:0000259" key="1">
    <source>
        <dbReference type="Pfam" id="PF07687"/>
    </source>
</evidence>
<dbReference type="Gene3D" id="3.30.70.360">
    <property type="match status" value="1"/>
</dbReference>
<dbReference type="InterPro" id="IPR036264">
    <property type="entry name" value="Bact_exopeptidase_dim_dom"/>
</dbReference>
<name>A0ABU6N9U7_9BACI</name>
<dbReference type="PANTHER" id="PTHR11014">
    <property type="entry name" value="PEPTIDASE M20 FAMILY MEMBER"/>
    <property type="match status" value="1"/>
</dbReference>
<comment type="caution">
    <text evidence="2">The sequence shown here is derived from an EMBL/GenBank/DDBJ whole genome shotgun (WGS) entry which is preliminary data.</text>
</comment>
<dbReference type="EMBL" id="JARMQG010000113">
    <property type="protein sequence ID" value="MED3562789.1"/>
    <property type="molecule type" value="Genomic_DNA"/>
</dbReference>
<dbReference type="InterPro" id="IPR002933">
    <property type="entry name" value="Peptidase_M20"/>
</dbReference>
<organism evidence="2 3">
    <name type="scientific">Bacillus xiapuensis</name>
    <dbReference type="NCBI Taxonomy" id="2014075"/>
    <lineage>
        <taxon>Bacteria</taxon>
        <taxon>Bacillati</taxon>
        <taxon>Bacillota</taxon>
        <taxon>Bacilli</taxon>
        <taxon>Bacillales</taxon>
        <taxon>Bacillaceae</taxon>
        <taxon>Bacillus</taxon>
    </lineage>
</organism>
<reference evidence="2 3" key="1">
    <citation type="submission" date="2023-03" db="EMBL/GenBank/DDBJ databases">
        <title>Bacillus Genome Sequencing.</title>
        <authorList>
            <person name="Dunlap C."/>
        </authorList>
    </citation>
    <scope>NUCLEOTIDE SEQUENCE [LARGE SCALE GENOMIC DNA]</scope>
    <source>
        <strain evidence="2 3">B-14544</strain>
    </source>
</reference>
<dbReference type="CDD" id="cd03886">
    <property type="entry name" value="M20_Acy1"/>
    <property type="match status" value="1"/>
</dbReference>
<dbReference type="NCBIfam" id="TIGR01891">
    <property type="entry name" value="amidohydrolases"/>
    <property type="match status" value="1"/>
</dbReference>
<protein>
    <submittedName>
        <fullName evidence="2">M20 family metallopeptidase</fullName>
    </submittedName>
</protein>
<dbReference type="PIRSF" id="PIRSF005962">
    <property type="entry name" value="Pept_M20D_amidohydro"/>
    <property type="match status" value="1"/>
</dbReference>
<dbReference type="SUPFAM" id="SSF55031">
    <property type="entry name" value="Bacterial exopeptidase dimerisation domain"/>
    <property type="match status" value="1"/>
</dbReference>
<sequence>MEIVKVSIELFEQLITIRRHLHQHPELSFKEYATCEYITKVLEEWDIPYNRISETGIYVDIIGRNKKGPYIGIRADIDALPIQEQTGLPFSSVNQGVMHACGHDGHTTILLGTVYQLHRLRDKFSGRVRCIFQPGEEADGAAQQLIDLGVLENPSIDAMLALHLWPHLPHGTIGVKYGAITASCDDFTIEILGKSGHSARPHQAIDAITISTQILQALHTLVTKSSNPVEPVVVHIGKINGGTASNIVADKVVLEGTTRAVTFETREKLKSQLIDLCESIAKSFGGKATVHYKDGHPPVINSDWVTRTVEESAIELFGPEKVVHLKEPSMGADDFGAFAQIVPSTYFRLGIALEEKKAFDLHHPQFEFDESIIPIGVQLFTSTVLNKLSRGVEEKC</sequence>
<dbReference type="PANTHER" id="PTHR11014:SF63">
    <property type="entry name" value="METALLOPEPTIDASE, PUTATIVE (AFU_ORTHOLOGUE AFUA_6G09600)-RELATED"/>
    <property type="match status" value="1"/>
</dbReference>
<dbReference type="Pfam" id="PF07687">
    <property type="entry name" value="M20_dimer"/>
    <property type="match status" value="1"/>
</dbReference>
<evidence type="ECO:0000313" key="3">
    <source>
        <dbReference type="Proteomes" id="UP001330749"/>
    </source>
</evidence>
<accession>A0ABU6N9U7</accession>
<dbReference type="Gene3D" id="3.40.630.10">
    <property type="entry name" value="Zn peptidases"/>
    <property type="match status" value="1"/>
</dbReference>
<keyword evidence="3" id="KW-1185">Reference proteome</keyword>
<dbReference type="Pfam" id="PF01546">
    <property type="entry name" value="Peptidase_M20"/>
    <property type="match status" value="1"/>
</dbReference>